<gene>
    <name evidence="6" type="ORF">FA13DRAFT_1581669</name>
</gene>
<feature type="non-terminal residue" evidence="6">
    <location>
        <position position="1"/>
    </location>
</feature>
<dbReference type="PANTHER" id="PTHR46481">
    <property type="entry name" value="ZINC FINGER BED DOMAIN-CONTAINING PROTEIN 4"/>
    <property type="match status" value="1"/>
</dbReference>
<dbReference type="EMBL" id="QPFP01000095">
    <property type="protein sequence ID" value="TEB22248.1"/>
    <property type="molecule type" value="Genomic_DNA"/>
</dbReference>
<dbReference type="SUPFAM" id="SSF140996">
    <property type="entry name" value="Hermes dimerisation domain"/>
    <property type="match status" value="1"/>
</dbReference>
<evidence type="ECO:0000256" key="5">
    <source>
        <dbReference type="ARBA" id="ARBA00023242"/>
    </source>
</evidence>
<protein>
    <submittedName>
        <fullName evidence="6">Uncharacterized protein</fullName>
    </submittedName>
</protein>
<comment type="subcellular location">
    <subcellularLocation>
        <location evidence="1">Nucleus</location>
    </subcellularLocation>
</comment>
<dbReference type="OrthoDB" id="2687121at2759"/>
<name>A0A4Y7SKR5_COPMI</name>
<feature type="non-terminal residue" evidence="6">
    <location>
        <position position="238"/>
    </location>
</feature>
<reference evidence="6 7" key="1">
    <citation type="journal article" date="2019" name="Nat. Ecol. Evol.">
        <title>Megaphylogeny resolves global patterns of mushroom evolution.</title>
        <authorList>
            <person name="Varga T."/>
            <person name="Krizsan K."/>
            <person name="Foldi C."/>
            <person name="Dima B."/>
            <person name="Sanchez-Garcia M."/>
            <person name="Sanchez-Ramirez S."/>
            <person name="Szollosi G.J."/>
            <person name="Szarkandi J.G."/>
            <person name="Papp V."/>
            <person name="Albert L."/>
            <person name="Andreopoulos W."/>
            <person name="Angelini C."/>
            <person name="Antonin V."/>
            <person name="Barry K.W."/>
            <person name="Bougher N.L."/>
            <person name="Buchanan P."/>
            <person name="Buyck B."/>
            <person name="Bense V."/>
            <person name="Catcheside P."/>
            <person name="Chovatia M."/>
            <person name="Cooper J."/>
            <person name="Damon W."/>
            <person name="Desjardin D."/>
            <person name="Finy P."/>
            <person name="Geml J."/>
            <person name="Haridas S."/>
            <person name="Hughes K."/>
            <person name="Justo A."/>
            <person name="Karasinski D."/>
            <person name="Kautmanova I."/>
            <person name="Kiss B."/>
            <person name="Kocsube S."/>
            <person name="Kotiranta H."/>
            <person name="LaButti K.M."/>
            <person name="Lechner B.E."/>
            <person name="Liimatainen K."/>
            <person name="Lipzen A."/>
            <person name="Lukacs Z."/>
            <person name="Mihaltcheva S."/>
            <person name="Morgado L.N."/>
            <person name="Niskanen T."/>
            <person name="Noordeloos M.E."/>
            <person name="Ohm R.A."/>
            <person name="Ortiz-Santana B."/>
            <person name="Ovrebo C."/>
            <person name="Racz N."/>
            <person name="Riley R."/>
            <person name="Savchenko A."/>
            <person name="Shiryaev A."/>
            <person name="Soop K."/>
            <person name="Spirin V."/>
            <person name="Szebenyi C."/>
            <person name="Tomsovsky M."/>
            <person name="Tulloss R.E."/>
            <person name="Uehling J."/>
            <person name="Grigoriev I.V."/>
            <person name="Vagvolgyi C."/>
            <person name="Papp T."/>
            <person name="Martin F.M."/>
            <person name="Miettinen O."/>
            <person name="Hibbett D.S."/>
            <person name="Nagy L.G."/>
        </authorList>
    </citation>
    <scope>NUCLEOTIDE SEQUENCE [LARGE SCALE GENOMIC DNA]</scope>
    <source>
        <strain evidence="6 7">FP101781</strain>
    </source>
</reference>
<evidence type="ECO:0000256" key="1">
    <source>
        <dbReference type="ARBA" id="ARBA00004123"/>
    </source>
</evidence>
<keyword evidence="7" id="KW-1185">Reference proteome</keyword>
<evidence type="ECO:0000313" key="6">
    <source>
        <dbReference type="EMBL" id="TEB22248.1"/>
    </source>
</evidence>
<accession>A0A4Y7SKR5</accession>
<evidence type="ECO:0000256" key="3">
    <source>
        <dbReference type="ARBA" id="ARBA00022771"/>
    </source>
</evidence>
<comment type="caution">
    <text evidence="6">The sequence shown here is derived from an EMBL/GenBank/DDBJ whole genome shotgun (WGS) entry which is preliminary data.</text>
</comment>
<evidence type="ECO:0000256" key="4">
    <source>
        <dbReference type="ARBA" id="ARBA00022833"/>
    </source>
</evidence>
<dbReference type="InterPro" id="IPR052035">
    <property type="entry name" value="ZnF_BED_domain_contain"/>
</dbReference>
<proteinExistence type="predicted"/>
<keyword evidence="5" id="KW-0539">Nucleus</keyword>
<evidence type="ECO:0000313" key="7">
    <source>
        <dbReference type="Proteomes" id="UP000298030"/>
    </source>
</evidence>
<organism evidence="6 7">
    <name type="scientific">Coprinellus micaceus</name>
    <name type="common">Glistening ink-cap mushroom</name>
    <name type="synonym">Coprinus micaceus</name>
    <dbReference type="NCBI Taxonomy" id="71717"/>
    <lineage>
        <taxon>Eukaryota</taxon>
        <taxon>Fungi</taxon>
        <taxon>Dikarya</taxon>
        <taxon>Basidiomycota</taxon>
        <taxon>Agaricomycotina</taxon>
        <taxon>Agaricomycetes</taxon>
        <taxon>Agaricomycetidae</taxon>
        <taxon>Agaricales</taxon>
        <taxon>Agaricineae</taxon>
        <taxon>Psathyrellaceae</taxon>
        <taxon>Coprinellus</taxon>
    </lineage>
</organism>
<dbReference type="GO" id="GO:0008270">
    <property type="term" value="F:zinc ion binding"/>
    <property type="evidence" value="ECO:0007669"/>
    <property type="project" value="UniProtKB-KW"/>
</dbReference>
<dbReference type="Proteomes" id="UP000298030">
    <property type="component" value="Unassembled WGS sequence"/>
</dbReference>
<dbReference type="AlphaFoldDB" id="A0A4Y7SKR5"/>
<evidence type="ECO:0000256" key="2">
    <source>
        <dbReference type="ARBA" id="ARBA00022723"/>
    </source>
</evidence>
<dbReference type="PANTHER" id="PTHR46481:SF10">
    <property type="entry name" value="ZINC FINGER BED DOMAIN-CONTAINING PROTEIN 39"/>
    <property type="match status" value="1"/>
</dbReference>
<sequence length="238" mass="26622">LSATWTSPVYAFFHPRPIHKSGKINGKSREWQEFTCGATNCTLRGPLGRIVWHFTDTKDAKVAGNLKGHAEGCWGTEIVAKAIKADLDVGSTRESLKAAKLKDGSLDAVFKHMDGKAPVTFSHRQHTYKETWVECVRWVVESLRSTRIVDDAGFHCLMKMGRPHYKIPKSKTVSQDVHQVFARVRARVGTMLKNYDGHLSFSTDAWTSPNNRAFVAVAVHFENNGEPVCMLLDIIEVA</sequence>
<keyword evidence="4" id="KW-0862">Zinc</keyword>
<keyword evidence="3" id="KW-0863">Zinc-finger</keyword>
<keyword evidence="2" id="KW-0479">Metal-binding</keyword>
<dbReference type="GO" id="GO:0005634">
    <property type="term" value="C:nucleus"/>
    <property type="evidence" value="ECO:0007669"/>
    <property type="project" value="UniProtKB-SubCell"/>
</dbReference>